<evidence type="ECO:0000256" key="1">
    <source>
        <dbReference type="ARBA" id="ARBA00004370"/>
    </source>
</evidence>
<dbReference type="GO" id="GO:0016020">
    <property type="term" value="C:membrane"/>
    <property type="evidence" value="ECO:0007669"/>
    <property type="project" value="UniProtKB-SubCell"/>
</dbReference>
<comment type="subcellular location">
    <subcellularLocation>
        <location evidence="1">Membrane</location>
    </subcellularLocation>
</comment>
<feature type="domain" description="Trimeric autotransporter adhesin YadA-like C-terminal membrane anchor" evidence="2">
    <location>
        <begin position="1"/>
        <end position="33"/>
    </location>
</feature>
<dbReference type="EMBL" id="AASCJS010000087">
    <property type="protein sequence ID" value="EFA9848724.1"/>
    <property type="molecule type" value="Genomic_DNA"/>
</dbReference>
<reference evidence="3 4" key="1">
    <citation type="submission" date="2018-08" db="EMBL/GenBank/DDBJ databases">
        <authorList>
            <consortium name="GenomeTrakr network: Whole genome sequencing for foodborne pathogen traceback"/>
        </authorList>
    </citation>
    <scope>NUCLEOTIDE SEQUENCE [LARGE SCALE GENOMIC DNA]</scope>
    <source>
        <strain evidence="3 4">AZ-TG102963</strain>
    </source>
</reference>
<feature type="non-terminal residue" evidence="3">
    <location>
        <position position="1"/>
    </location>
</feature>
<name>A0A8S7BN47_ECOLX</name>
<proteinExistence type="predicted"/>
<comment type="caution">
    <text evidence="3">The sequence shown here is derived from an EMBL/GenBank/DDBJ whole genome shotgun (WGS) entry which is preliminary data.</text>
</comment>
<sequence length="33" mass="3512">GVGYRFNEQTAAKAGVAFSDGDASWNVGVNFEF</sequence>
<accession>A0A8S7BN47</accession>
<dbReference type="Pfam" id="PF03895">
    <property type="entry name" value="YadA_anchor"/>
    <property type="match status" value="1"/>
</dbReference>
<gene>
    <name evidence="3" type="ORF">C1Q91_005282</name>
</gene>
<evidence type="ECO:0000313" key="3">
    <source>
        <dbReference type="EMBL" id="EFA9848724.1"/>
    </source>
</evidence>
<dbReference type="InterPro" id="IPR005594">
    <property type="entry name" value="YadA_C"/>
</dbReference>
<organism evidence="3 4">
    <name type="scientific">Escherichia coli</name>
    <dbReference type="NCBI Taxonomy" id="562"/>
    <lineage>
        <taxon>Bacteria</taxon>
        <taxon>Pseudomonadati</taxon>
        <taxon>Pseudomonadota</taxon>
        <taxon>Gammaproteobacteria</taxon>
        <taxon>Enterobacterales</taxon>
        <taxon>Enterobacteriaceae</taxon>
        <taxon>Escherichia</taxon>
    </lineage>
</organism>
<evidence type="ECO:0000313" key="4">
    <source>
        <dbReference type="Proteomes" id="UP000523388"/>
    </source>
</evidence>
<dbReference type="AlphaFoldDB" id="A0A8S7BN47"/>
<evidence type="ECO:0000259" key="2">
    <source>
        <dbReference type="Pfam" id="PF03895"/>
    </source>
</evidence>
<protein>
    <recommendedName>
        <fullName evidence="2">Trimeric autotransporter adhesin YadA-like C-terminal membrane anchor domain-containing protein</fullName>
    </recommendedName>
</protein>
<dbReference type="Proteomes" id="UP000523388">
    <property type="component" value="Unassembled WGS sequence"/>
</dbReference>
<dbReference type="Gene3D" id="3.30.1300.30">
    <property type="entry name" value="GSPII I/J protein-like"/>
    <property type="match status" value="1"/>
</dbReference>